<dbReference type="EC" id="2.7.13.3" evidence="2"/>
<dbReference type="Pfam" id="PF00512">
    <property type="entry name" value="HisKA"/>
    <property type="match status" value="1"/>
</dbReference>
<dbReference type="AlphaFoldDB" id="A0A1M5LP20"/>
<dbReference type="STRING" id="947013.SAMN04488109_1320"/>
<feature type="transmembrane region" description="Helical" evidence="7">
    <location>
        <begin position="83"/>
        <end position="101"/>
    </location>
</feature>
<feature type="transmembrane region" description="Helical" evidence="7">
    <location>
        <begin position="113"/>
        <end position="130"/>
    </location>
</feature>
<dbReference type="PROSITE" id="PS50109">
    <property type="entry name" value="HIS_KIN"/>
    <property type="match status" value="1"/>
</dbReference>
<dbReference type="CDD" id="cd00082">
    <property type="entry name" value="HisKA"/>
    <property type="match status" value="1"/>
</dbReference>
<dbReference type="GO" id="GO:0007234">
    <property type="term" value="P:osmosensory signaling via phosphorelay pathway"/>
    <property type="evidence" value="ECO:0007669"/>
    <property type="project" value="TreeGrafter"/>
</dbReference>
<reference evidence="9 10" key="1">
    <citation type="submission" date="2016-11" db="EMBL/GenBank/DDBJ databases">
        <authorList>
            <person name="Jaros S."/>
            <person name="Januszkiewicz K."/>
            <person name="Wedrychowicz H."/>
        </authorList>
    </citation>
    <scope>NUCLEOTIDE SEQUENCE [LARGE SCALE GENOMIC DNA]</scope>
    <source>
        <strain evidence="9 10">DSM 24574</strain>
    </source>
</reference>
<keyword evidence="3" id="KW-0597">Phosphoprotein</keyword>
<dbReference type="Proteomes" id="UP000184212">
    <property type="component" value="Unassembled WGS sequence"/>
</dbReference>
<feature type="transmembrane region" description="Helical" evidence="7">
    <location>
        <begin position="24"/>
        <end position="47"/>
    </location>
</feature>
<dbReference type="SMART" id="SM00387">
    <property type="entry name" value="HATPase_c"/>
    <property type="match status" value="1"/>
</dbReference>
<dbReference type="InterPro" id="IPR036097">
    <property type="entry name" value="HisK_dim/P_sf"/>
</dbReference>
<dbReference type="InterPro" id="IPR004358">
    <property type="entry name" value="Sig_transdc_His_kin-like_C"/>
</dbReference>
<sequence length="656" mass="75882">MSFLRALIYSGAGFARTPPDKRGVLLSNAIALILFSLSLVATFFYFIWYGGNIITYLIPVIGALALVVIILNRGGYINFSRLWISLLSPVVVMALSIYSKWVYYEEQEELDYFTFRIVVLGCCVIPWMLFSFREKTLLTIAALGGFAVLMAHDPLHSLFGVPYAQDRLKLMNYHFTNVVIVITYFIMTASLGFLKWLSEKNEEKNEELIVDLNQVNLQLLERNVEIEAQNAEIHAQSESLQVNQERLIDANRLIEEQRGRLFNKNQELESELIRKNKDLMETNTELVKHNNELRQFSYTVSHNLRGPVASLLGLLKFIKPDNIPSDVAEVFAHIKSSTLRLDEIIRELSKIIDIRQDIFQIRQKINLSAELNHIYKTLEKEITAHGVQLKIDVEPCPVLYSVKPMVHSILYNLISNAIKYRSPDRTPMVELSCSEEPRYFVIRVRDNGLGIDLNAHRENMFKLYRRFHHHTEGKGLGLYLVKLQCEALGGTIDVQSELNKFTEFTVRLRKPENVKRQMLLDEPYAKIFFDATVNSTGVIWRGPISSEQYRAVFSKALEFLQVYNTPNWMSDVVHQGPIAPEDQVWMFQNIIPEASRNGLRRIAFIRPDARDERVITYIQNIQTQVEQFNISFQPFPTMEEAFEWMMQENEKATLYS</sequence>
<evidence type="ECO:0000259" key="8">
    <source>
        <dbReference type="PROSITE" id="PS50109"/>
    </source>
</evidence>
<feature type="transmembrane region" description="Helical" evidence="7">
    <location>
        <begin position="175"/>
        <end position="194"/>
    </location>
</feature>
<dbReference type="GO" id="GO:0030295">
    <property type="term" value="F:protein kinase activator activity"/>
    <property type="evidence" value="ECO:0007669"/>
    <property type="project" value="TreeGrafter"/>
</dbReference>
<dbReference type="PANTHER" id="PTHR42878">
    <property type="entry name" value="TWO-COMPONENT HISTIDINE KINASE"/>
    <property type="match status" value="1"/>
</dbReference>
<accession>A0A1M5LP20</accession>
<organism evidence="9 10">
    <name type="scientific">Chryseolinea serpens</name>
    <dbReference type="NCBI Taxonomy" id="947013"/>
    <lineage>
        <taxon>Bacteria</taxon>
        <taxon>Pseudomonadati</taxon>
        <taxon>Bacteroidota</taxon>
        <taxon>Cytophagia</taxon>
        <taxon>Cytophagales</taxon>
        <taxon>Fulvivirgaceae</taxon>
        <taxon>Chryseolinea</taxon>
    </lineage>
</organism>
<feature type="transmembrane region" description="Helical" evidence="7">
    <location>
        <begin position="53"/>
        <end position="71"/>
    </location>
</feature>
<dbReference type="PANTHER" id="PTHR42878:SF15">
    <property type="entry name" value="BACTERIOPHYTOCHROME"/>
    <property type="match status" value="1"/>
</dbReference>
<feature type="coiled-coil region" evidence="6">
    <location>
        <begin position="251"/>
        <end position="285"/>
    </location>
</feature>
<dbReference type="SUPFAM" id="SSF55874">
    <property type="entry name" value="ATPase domain of HSP90 chaperone/DNA topoisomerase II/histidine kinase"/>
    <property type="match status" value="1"/>
</dbReference>
<dbReference type="GO" id="GO:0000156">
    <property type="term" value="F:phosphorelay response regulator activity"/>
    <property type="evidence" value="ECO:0007669"/>
    <property type="project" value="TreeGrafter"/>
</dbReference>
<protein>
    <recommendedName>
        <fullName evidence="2">histidine kinase</fullName>
        <ecNumber evidence="2">2.7.13.3</ecNumber>
    </recommendedName>
</protein>
<keyword evidence="7" id="KW-0812">Transmembrane</keyword>
<evidence type="ECO:0000256" key="1">
    <source>
        <dbReference type="ARBA" id="ARBA00000085"/>
    </source>
</evidence>
<proteinExistence type="predicted"/>
<evidence type="ECO:0000256" key="4">
    <source>
        <dbReference type="ARBA" id="ARBA00022679"/>
    </source>
</evidence>
<comment type="catalytic activity">
    <reaction evidence="1">
        <text>ATP + protein L-histidine = ADP + protein N-phospho-L-histidine.</text>
        <dbReference type="EC" id="2.7.13.3"/>
    </reaction>
</comment>
<evidence type="ECO:0000256" key="3">
    <source>
        <dbReference type="ARBA" id="ARBA00022553"/>
    </source>
</evidence>
<evidence type="ECO:0000256" key="5">
    <source>
        <dbReference type="ARBA" id="ARBA00022777"/>
    </source>
</evidence>
<dbReference type="GO" id="GO:0000155">
    <property type="term" value="F:phosphorelay sensor kinase activity"/>
    <property type="evidence" value="ECO:0007669"/>
    <property type="project" value="InterPro"/>
</dbReference>
<dbReference type="Pfam" id="PF02518">
    <property type="entry name" value="HATPase_c"/>
    <property type="match status" value="1"/>
</dbReference>
<keyword evidence="7" id="KW-0472">Membrane</keyword>
<keyword evidence="6" id="KW-0175">Coiled coil</keyword>
<keyword evidence="10" id="KW-1185">Reference proteome</keyword>
<name>A0A1M5LP20_9BACT</name>
<dbReference type="SUPFAM" id="SSF47384">
    <property type="entry name" value="Homodimeric domain of signal transducing histidine kinase"/>
    <property type="match status" value="1"/>
</dbReference>
<dbReference type="InterPro" id="IPR050351">
    <property type="entry name" value="BphY/WalK/GraS-like"/>
</dbReference>
<evidence type="ECO:0000313" key="10">
    <source>
        <dbReference type="Proteomes" id="UP000184212"/>
    </source>
</evidence>
<dbReference type="EMBL" id="FQWQ01000001">
    <property type="protein sequence ID" value="SHG66765.1"/>
    <property type="molecule type" value="Genomic_DNA"/>
</dbReference>
<dbReference type="RefSeq" id="WP_073132104.1">
    <property type="nucleotide sequence ID" value="NZ_FQWQ01000001.1"/>
</dbReference>
<dbReference type="InterPro" id="IPR036890">
    <property type="entry name" value="HATPase_C_sf"/>
</dbReference>
<dbReference type="Gene3D" id="3.30.565.10">
    <property type="entry name" value="Histidine kinase-like ATPase, C-terminal domain"/>
    <property type="match status" value="1"/>
</dbReference>
<evidence type="ECO:0000256" key="7">
    <source>
        <dbReference type="SAM" id="Phobius"/>
    </source>
</evidence>
<dbReference type="InterPro" id="IPR005467">
    <property type="entry name" value="His_kinase_dom"/>
</dbReference>
<dbReference type="OrthoDB" id="5522855at2"/>
<dbReference type="SMART" id="SM00388">
    <property type="entry name" value="HisKA"/>
    <property type="match status" value="1"/>
</dbReference>
<dbReference type="InterPro" id="IPR003661">
    <property type="entry name" value="HisK_dim/P_dom"/>
</dbReference>
<evidence type="ECO:0000256" key="2">
    <source>
        <dbReference type="ARBA" id="ARBA00012438"/>
    </source>
</evidence>
<dbReference type="Gene3D" id="1.10.287.130">
    <property type="match status" value="1"/>
</dbReference>
<keyword evidence="7" id="KW-1133">Transmembrane helix</keyword>
<keyword evidence="4" id="KW-0808">Transferase</keyword>
<evidence type="ECO:0000256" key="6">
    <source>
        <dbReference type="SAM" id="Coils"/>
    </source>
</evidence>
<dbReference type="PRINTS" id="PR00344">
    <property type="entry name" value="BCTRLSENSOR"/>
</dbReference>
<keyword evidence="5 9" id="KW-0418">Kinase</keyword>
<evidence type="ECO:0000313" key="9">
    <source>
        <dbReference type="EMBL" id="SHG66765.1"/>
    </source>
</evidence>
<dbReference type="CDD" id="cd00075">
    <property type="entry name" value="HATPase"/>
    <property type="match status" value="1"/>
</dbReference>
<gene>
    <name evidence="9" type="ORF">SAMN04488109_1320</name>
</gene>
<feature type="domain" description="Histidine kinase" evidence="8">
    <location>
        <begin position="299"/>
        <end position="512"/>
    </location>
</feature>
<dbReference type="InterPro" id="IPR003594">
    <property type="entry name" value="HATPase_dom"/>
</dbReference>